<keyword evidence="2" id="KW-1185">Reference proteome</keyword>
<gene>
    <name evidence="1" type="ORF">MCOR_5196</name>
</gene>
<proteinExistence type="predicted"/>
<dbReference type="Proteomes" id="UP000507470">
    <property type="component" value="Unassembled WGS sequence"/>
</dbReference>
<accession>A0A6J8A9C5</accession>
<organism evidence="1 2">
    <name type="scientific">Mytilus coruscus</name>
    <name type="common">Sea mussel</name>
    <dbReference type="NCBI Taxonomy" id="42192"/>
    <lineage>
        <taxon>Eukaryota</taxon>
        <taxon>Metazoa</taxon>
        <taxon>Spiralia</taxon>
        <taxon>Lophotrochozoa</taxon>
        <taxon>Mollusca</taxon>
        <taxon>Bivalvia</taxon>
        <taxon>Autobranchia</taxon>
        <taxon>Pteriomorphia</taxon>
        <taxon>Mytilida</taxon>
        <taxon>Mytiloidea</taxon>
        <taxon>Mytilidae</taxon>
        <taxon>Mytilinae</taxon>
        <taxon>Mytilus</taxon>
    </lineage>
</organism>
<dbReference type="AlphaFoldDB" id="A0A6J8A9C5"/>
<sequence length="198" mass="22379">MDNPKGVCDVCHDFKPFIARGQIAVSFPDCIYPRNCSDLKPRLAICDERKEKKIEKGTCDKDTSTNANDAWYELGRNQQTGDESLVFNVPSSLYDWRCITGQIAVSFPDCIYPRNCSDLKPRLAICDERKEKKIEKGTCDRTSPPMPMMPGMNLGGTNSMSLRGMIRITQSKMMHNKSMSRLMNGRTMSMMMGGRKDV</sequence>
<protein>
    <submittedName>
        <fullName evidence="1">Uncharacterized protein</fullName>
    </submittedName>
</protein>
<reference evidence="1 2" key="1">
    <citation type="submission" date="2020-06" db="EMBL/GenBank/DDBJ databases">
        <authorList>
            <person name="Li R."/>
            <person name="Bekaert M."/>
        </authorList>
    </citation>
    <scope>NUCLEOTIDE SEQUENCE [LARGE SCALE GENOMIC DNA]</scope>
    <source>
        <strain evidence="2">wild</strain>
    </source>
</reference>
<evidence type="ECO:0000313" key="2">
    <source>
        <dbReference type="Proteomes" id="UP000507470"/>
    </source>
</evidence>
<dbReference type="EMBL" id="CACVKT020000930">
    <property type="protein sequence ID" value="CAC5363992.1"/>
    <property type="molecule type" value="Genomic_DNA"/>
</dbReference>
<name>A0A6J8A9C5_MYTCO</name>
<evidence type="ECO:0000313" key="1">
    <source>
        <dbReference type="EMBL" id="CAC5363992.1"/>
    </source>
</evidence>